<dbReference type="EMBL" id="GGEC01045084">
    <property type="protein sequence ID" value="MBX25568.1"/>
    <property type="molecule type" value="Transcribed_RNA"/>
</dbReference>
<sequence length="31" mass="3456">MPEIFLGEMILMSNGGLLWTCLWLTASLLCV</sequence>
<name>A0A2P2M5S0_RHIMU</name>
<proteinExistence type="predicted"/>
<evidence type="ECO:0000313" key="1">
    <source>
        <dbReference type="EMBL" id="MBX25568.1"/>
    </source>
</evidence>
<organism evidence="1">
    <name type="scientific">Rhizophora mucronata</name>
    <name type="common">Asiatic mangrove</name>
    <dbReference type="NCBI Taxonomy" id="61149"/>
    <lineage>
        <taxon>Eukaryota</taxon>
        <taxon>Viridiplantae</taxon>
        <taxon>Streptophyta</taxon>
        <taxon>Embryophyta</taxon>
        <taxon>Tracheophyta</taxon>
        <taxon>Spermatophyta</taxon>
        <taxon>Magnoliopsida</taxon>
        <taxon>eudicotyledons</taxon>
        <taxon>Gunneridae</taxon>
        <taxon>Pentapetalae</taxon>
        <taxon>rosids</taxon>
        <taxon>fabids</taxon>
        <taxon>Malpighiales</taxon>
        <taxon>Rhizophoraceae</taxon>
        <taxon>Rhizophora</taxon>
    </lineage>
</organism>
<reference evidence="1" key="1">
    <citation type="submission" date="2018-02" db="EMBL/GenBank/DDBJ databases">
        <title>Rhizophora mucronata_Transcriptome.</title>
        <authorList>
            <person name="Meera S.P."/>
            <person name="Sreeshan A."/>
            <person name="Augustine A."/>
        </authorList>
    </citation>
    <scope>NUCLEOTIDE SEQUENCE</scope>
    <source>
        <tissue evidence="1">Leaf</tissue>
    </source>
</reference>
<accession>A0A2P2M5S0</accession>
<dbReference type="AlphaFoldDB" id="A0A2P2M5S0"/>
<protein>
    <submittedName>
        <fullName evidence="1">Pullulanase</fullName>
    </submittedName>
</protein>